<dbReference type="CDD" id="cd06580">
    <property type="entry name" value="TM_PBP1_transp_TpRbsC_like"/>
    <property type="match status" value="1"/>
</dbReference>
<proteinExistence type="predicted"/>
<name>A0A2W4CET4_9HYPH</name>
<evidence type="ECO:0000313" key="7">
    <source>
        <dbReference type="EMBL" id="PZM11311.1"/>
    </source>
</evidence>
<evidence type="ECO:0000256" key="5">
    <source>
        <dbReference type="ARBA" id="ARBA00023136"/>
    </source>
</evidence>
<dbReference type="Proteomes" id="UP000248925">
    <property type="component" value="Unassembled WGS sequence"/>
</dbReference>
<dbReference type="AlphaFoldDB" id="A0A2W4CET4"/>
<dbReference type="Pfam" id="PF02653">
    <property type="entry name" value="BPD_transp_2"/>
    <property type="match status" value="1"/>
</dbReference>
<feature type="transmembrane region" description="Helical" evidence="6">
    <location>
        <begin position="115"/>
        <end position="138"/>
    </location>
</feature>
<feature type="transmembrane region" description="Helical" evidence="6">
    <location>
        <begin position="246"/>
        <end position="263"/>
    </location>
</feature>
<protein>
    <submittedName>
        <fullName evidence="7">Sugar ABC transporter permease</fullName>
    </submittedName>
</protein>
<comment type="caution">
    <text evidence="7">The sequence shown here is derived from an EMBL/GenBank/DDBJ whole genome shotgun (WGS) entry which is preliminary data.</text>
</comment>
<dbReference type="GO" id="GO:0022857">
    <property type="term" value="F:transmembrane transporter activity"/>
    <property type="evidence" value="ECO:0007669"/>
    <property type="project" value="InterPro"/>
</dbReference>
<reference evidence="7 8" key="1">
    <citation type="journal article" date="2018" name="Sci. Rep.">
        <title>Rhizobium tumorigenes sp. nov., a novel plant tumorigenic bacterium isolated from cane gall tumors on thornless blackberry.</title>
        <authorList>
            <person name="Kuzmanovi N."/>
            <person name="Smalla K."/>
            <person name="Gronow S."/>
            <person name="PuBawska J."/>
        </authorList>
    </citation>
    <scope>NUCLEOTIDE SEQUENCE [LARGE SCALE GENOMIC DNA]</scope>
    <source>
        <strain evidence="7 8">CCBAU 85046</strain>
    </source>
</reference>
<evidence type="ECO:0000256" key="1">
    <source>
        <dbReference type="ARBA" id="ARBA00004651"/>
    </source>
</evidence>
<dbReference type="GO" id="GO:0005886">
    <property type="term" value="C:plasma membrane"/>
    <property type="evidence" value="ECO:0007669"/>
    <property type="project" value="UniProtKB-SubCell"/>
</dbReference>
<feature type="transmembrane region" description="Helical" evidence="6">
    <location>
        <begin position="197"/>
        <end position="215"/>
    </location>
</feature>
<feature type="transmembrane region" description="Helical" evidence="6">
    <location>
        <begin position="283"/>
        <end position="308"/>
    </location>
</feature>
<dbReference type="EMBL" id="PCDP01000040">
    <property type="protein sequence ID" value="PZM11311.1"/>
    <property type="molecule type" value="Genomic_DNA"/>
</dbReference>
<feature type="transmembrane region" description="Helical" evidence="6">
    <location>
        <begin position="329"/>
        <end position="347"/>
    </location>
</feature>
<accession>A0A2W4CET4</accession>
<dbReference type="PANTHER" id="PTHR47089">
    <property type="entry name" value="ABC TRANSPORTER, PERMEASE PROTEIN"/>
    <property type="match status" value="1"/>
</dbReference>
<organism evidence="7 8">
    <name type="scientific">Rhizobium tubonense</name>
    <dbReference type="NCBI Taxonomy" id="484088"/>
    <lineage>
        <taxon>Bacteria</taxon>
        <taxon>Pseudomonadati</taxon>
        <taxon>Pseudomonadota</taxon>
        <taxon>Alphaproteobacteria</taxon>
        <taxon>Hyphomicrobiales</taxon>
        <taxon>Rhizobiaceae</taxon>
        <taxon>Rhizobium/Agrobacterium group</taxon>
        <taxon>Rhizobium</taxon>
    </lineage>
</organism>
<evidence type="ECO:0000256" key="6">
    <source>
        <dbReference type="SAM" id="Phobius"/>
    </source>
</evidence>
<dbReference type="OrthoDB" id="9809785at2"/>
<comment type="subcellular location">
    <subcellularLocation>
        <location evidence="1">Cell membrane</location>
        <topology evidence="1">Multi-pass membrane protein</topology>
    </subcellularLocation>
</comment>
<gene>
    <name evidence="7" type="ORF">CPY51_21405</name>
</gene>
<evidence type="ECO:0000313" key="8">
    <source>
        <dbReference type="Proteomes" id="UP000248925"/>
    </source>
</evidence>
<dbReference type="PANTHER" id="PTHR47089:SF1">
    <property type="entry name" value="GUANOSINE ABC TRANSPORTER PERMEASE PROTEIN NUPP"/>
    <property type="match status" value="1"/>
</dbReference>
<keyword evidence="3 6" id="KW-0812">Transmembrane</keyword>
<evidence type="ECO:0000256" key="2">
    <source>
        <dbReference type="ARBA" id="ARBA00022475"/>
    </source>
</evidence>
<keyword evidence="4 6" id="KW-1133">Transmembrane helix</keyword>
<dbReference type="InterPro" id="IPR001851">
    <property type="entry name" value="ABC_transp_permease"/>
</dbReference>
<sequence length="364" mass="39754">MRIELEKRPQVSKLFGLLSPMLALLLTLIAGGVMFVLLGKDPLDSLYALLVEPLLDPWSLNELAKKAAPLILIAVGLAVCYRSNNWNIGAEGQYSIGAIFGSAIPVYFYDWQSPLVLPLMLILGALGGALFASIPALLKTHFNTNEILTSLMLTYIAQLFLDWLTRGPWRNPDGHGFYGTRDFSPDEVLPAIWDDVISAHWGFVFAIVVAILMWFMMRYTLKGFEVVVLGQSDRAGRFAGFSSKKMVWFGFLLSGALAGLAGISEVAGSIGHLQPDISPSYGFTAIIVAFLGRLNPLGIIASGLVLALTYIGGEAAQLSIGISDKVTRVFQGLLLFFVLSCDTLIYYKIRIVWARVRTIVEAAT</sequence>
<evidence type="ECO:0000256" key="4">
    <source>
        <dbReference type="ARBA" id="ARBA00022989"/>
    </source>
</evidence>
<keyword evidence="5 6" id="KW-0472">Membrane</keyword>
<feature type="transmembrane region" description="Helical" evidence="6">
    <location>
        <begin position="147"/>
        <end position="165"/>
    </location>
</feature>
<dbReference type="RefSeq" id="WP_111162248.1">
    <property type="nucleotide sequence ID" value="NZ_PCDP01000040.1"/>
</dbReference>
<feature type="transmembrane region" description="Helical" evidence="6">
    <location>
        <begin position="21"/>
        <end position="39"/>
    </location>
</feature>
<keyword evidence="8" id="KW-1185">Reference proteome</keyword>
<evidence type="ECO:0000256" key="3">
    <source>
        <dbReference type="ARBA" id="ARBA00022692"/>
    </source>
</evidence>
<keyword evidence="2" id="KW-1003">Cell membrane</keyword>